<evidence type="ECO:0000313" key="6">
    <source>
        <dbReference type="Proteomes" id="UP000672039"/>
    </source>
</evidence>
<evidence type="ECO:0000313" key="5">
    <source>
        <dbReference type="EMBL" id="QTR47706.1"/>
    </source>
</evidence>
<protein>
    <recommendedName>
        <fullName evidence="4">COR domain-containing protein</fullName>
    </recommendedName>
</protein>
<dbReference type="Pfam" id="PF08477">
    <property type="entry name" value="Roc"/>
    <property type="match status" value="1"/>
</dbReference>
<name>A0ABX7WWJ7_9GAMM</name>
<feature type="domain" description="COR" evidence="4">
    <location>
        <begin position="561"/>
        <end position="674"/>
    </location>
</feature>
<reference evidence="5 6" key="1">
    <citation type="submission" date="2021-04" db="EMBL/GenBank/DDBJ databases">
        <title>Genomics, taxonomy and metabolism of representatives of sulfur bacteria of the genus Thiothrix: Thiothrix fructosivorans QT, Thiothrix unzii A1T and three new species, Thiothrix subterranea sp. nov., Thiothrix litoralis sp. nov. and 'Candidatus Thiothrix anitrata' sp. nov.</title>
        <authorList>
            <person name="Ravin N.V."/>
            <person name="Smolyakov D."/>
            <person name="Rudenko T.S."/>
            <person name="Mardanov A.V."/>
            <person name="Beletsky A.V."/>
            <person name="Markov N.D."/>
            <person name="Fomenkov A.I."/>
            <person name="Roberts R.J."/>
            <person name="Karnachuk O.V."/>
            <person name="Novikov A."/>
            <person name="Grabovich M.Y."/>
        </authorList>
    </citation>
    <scope>NUCLEOTIDE SEQUENCE [LARGE SCALE GENOMIC DNA]</scope>
    <source>
        <strain evidence="5 6">AS</strain>
    </source>
</reference>
<gene>
    <name evidence="5" type="ORF">J9253_07240</name>
</gene>
<dbReference type="Pfam" id="PF16095">
    <property type="entry name" value="COR-A"/>
    <property type="match status" value="1"/>
</dbReference>
<dbReference type="SUPFAM" id="SSF52540">
    <property type="entry name" value="P-loop containing nucleoside triphosphate hydrolases"/>
    <property type="match status" value="1"/>
</dbReference>
<dbReference type="InterPro" id="IPR050227">
    <property type="entry name" value="Rab"/>
</dbReference>
<evidence type="ECO:0000256" key="2">
    <source>
        <dbReference type="ARBA" id="ARBA00022741"/>
    </source>
</evidence>
<dbReference type="PANTHER" id="PTHR47977">
    <property type="entry name" value="RAS-RELATED PROTEIN RAB"/>
    <property type="match status" value="1"/>
</dbReference>
<keyword evidence="3" id="KW-0342">GTP-binding</keyword>
<dbReference type="PROSITE" id="PS51419">
    <property type="entry name" value="RAB"/>
    <property type="match status" value="1"/>
</dbReference>
<accession>A0ABX7WWJ7</accession>
<keyword evidence="2" id="KW-0547">Nucleotide-binding</keyword>
<dbReference type="InterPro" id="IPR032171">
    <property type="entry name" value="COR-A"/>
</dbReference>
<keyword evidence="1" id="KW-0677">Repeat</keyword>
<keyword evidence="6" id="KW-1185">Reference proteome</keyword>
<dbReference type="Proteomes" id="UP000672039">
    <property type="component" value="Chromosome"/>
</dbReference>
<evidence type="ECO:0000256" key="3">
    <source>
        <dbReference type="ARBA" id="ARBA00023134"/>
    </source>
</evidence>
<dbReference type="InterPro" id="IPR027417">
    <property type="entry name" value="P-loop_NTPase"/>
</dbReference>
<proteinExistence type="predicted"/>
<dbReference type="PRINTS" id="PR00449">
    <property type="entry name" value="RASTRNSFRMNG"/>
</dbReference>
<evidence type="ECO:0000259" key="4">
    <source>
        <dbReference type="Pfam" id="PF16095"/>
    </source>
</evidence>
<dbReference type="Gene3D" id="3.40.50.300">
    <property type="entry name" value="P-loop containing nucleotide triphosphate hydrolases"/>
    <property type="match status" value="1"/>
</dbReference>
<sequence>MAELPTEEELEKLYHEKGHDALVWYAWRNTLRILPILGSLSLEEVWPDKLVENIYLILRIPIVIQQWLIAKERAQSVINTVGLEATRAVAATKDGTAVTDAEIFAAKTDFLAASERQAAASAKIDAETARTIAIKARDIAFSKNSIVRFITDTSKLDFVRANADSACIAAERAESIAAKQAARASDAAESAAISQSIDCEAKKAVVRAKAIADEVSTAEAAAAVVRIVDVVLNDTKSAIAETMVIAARAAKIEAESVAMARNDFNWLYETDFFQDSIPLFSIKKLYDKKPKKILEWESGLLGNLRQLKLEFLAEDLKNLWNGDFPEPHAQNYLKEFSVAITNDPIALQLAVLGAKIETTHSARVILLGPGGAGKSSLADRLQGNMVQYIKQPTVGVDYLQHQSINVLDTFPDCGLDGKKLDLFLWDFGGQTIFHGLHSAFLHENCVYVLVVDSRHEQAPDEWLHQIRHLAGSQVKVLLVTNWYEQCETYQNKTRLRREFPKQFSDESFFYFSCLDKDEPDFKRFVQSLVKASLDSQKMVLKETLDVQRALDAQYKDGDTVFVRESKLRELIAANIQDAKNTDSTLNQLQQLGFLVQVEKGKSRYCLKPAWAVDNAYQLLYSPALRQANGILNLTELEQVFAGKVDEDHVEYLVSFLNERSLCIRLQDNGKYFFPDATRADEPLLVSELLNQQNKLILRFDLPYLPLGFHARLVHKLFVPHSEVGIHDPQNIWRQGFILKAGTTSQAVVHYLLRKNVIEMVLTGDLKAFSSLLREFFTHLKAVLVSPNGIRPEQIHPSVLFNQQSFSVHSGEGLVKVLAQINSYDQIFQEVRKMASTGNINVTNGQVIIGDHNTQKSHSDNTTITVTADQRQIISSVLDEMLRHKANLSDDVLEAVYDVRKAVKTDEKQPTEKSQSVLGKLWGGIRELTNVAKDMTDVGGFVVEHQAAIGTAVTAAAALLS</sequence>
<dbReference type="EMBL" id="CP072801">
    <property type="protein sequence ID" value="QTR47706.1"/>
    <property type="molecule type" value="Genomic_DNA"/>
</dbReference>
<dbReference type="SMART" id="SM00175">
    <property type="entry name" value="RAB"/>
    <property type="match status" value="1"/>
</dbReference>
<dbReference type="RefSeq" id="WP_210223954.1">
    <property type="nucleotide sequence ID" value="NZ_CP072801.1"/>
</dbReference>
<organism evidence="5 6">
    <name type="scientific">Thiothrix litoralis</name>
    <dbReference type="NCBI Taxonomy" id="2891210"/>
    <lineage>
        <taxon>Bacteria</taxon>
        <taxon>Pseudomonadati</taxon>
        <taxon>Pseudomonadota</taxon>
        <taxon>Gammaproteobacteria</taxon>
        <taxon>Thiotrichales</taxon>
        <taxon>Thiotrichaceae</taxon>
        <taxon>Thiothrix</taxon>
    </lineage>
</organism>
<evidence type="ECO:0000256" key="1">
    <source>
        <dbReference type="ARBA" id="ARBA00022737"/>
    </source>
</evidence>